<protein>
    <submittedName>
        <fullName evidence="1">DUF2812 domain-containing protein</fullName>
    </submittedName>
</protein>
<organism evidence="1 2">
    <name type="scientific">Mogibacterium timidum</name>
    <dbReference type="NCBI Taxonomy" id="35519"/>
    <lineage>
        <taxon>Bacteria</taxon>
        <taxon>Bacillati</taxon>
        <taxon>Bacillota</taxon>
        <taxon>Clostridia</taxon>
        <taxon>Peptostreptococcales</taxon>
        <taxon>Anaerovoracaceae</taxon>
        <taxon>Mogibacterium</taxon>
    </lineage>
</organism>
<dbReference type="AlphaFoldDB" id="A0A7Y8VR77"/>
<dbReference type="Proteomes" id="UP000526307">
    <property type="component" value="Unassembled WGS sequence"/>
</dbReference>
<name>A0A7Y8VR77_9FIRM</name>
<accession>A0A7Y8VR77</accession>
<dbReference type="Pfam" id="PF11193">
    <property type="entry name" value="DUF2812"/>
    <property type="match status" value="1"/>
</dbReference>
<dbReference type="RefSeq" id="WP_009644571.1">
    <property type="nucleotide sequence ID" value="NZ_JABXYR010000001.1"/>
</dbReference>
<comment type="caution">
    <text evidence="1">The sequence shown here is derived from an EMBL/GenBank/DDBJ whole genome shotgun (WGS) entry which is preliminary data.</text>
</comment>
<dbReference type="InterPro" id="IPR021359">
    <property type="entry name" value="DUF2812"/>
</dbReference>
<evidence type="ECO:0000313" key="1">
    <source>
        <dbReference type="EMBL" id="NWO22917.1"/>
    </source>
</evidence>
<sequence length="128" mass="15495">MGKRTTKVRVFTIADYIEEQQWLEQQHRRGWRLVKVVPPCFFVFEACEPEESVYRIEYHNRRAAADYIQMYEDYGWEYVCSCMGWNYFCKSTCDISDARDKEIFSDAEDKLAIHCARKLRKLRKELEK</sequence>
<proteinExistence type="predicted"/>
<dbReference type="EMBL" id="JABXYR010000001">
    <property type="protein sequence ID" value="NWO22917.1"/>
    <property type="molecule type" value="Genomic_DNA"/>
</dbReference>
<keyword evidence="2" id="KW-1185">Reference proteome</keyword>
<reference evidence="1 2" key="1">
    <citation type="submission" date="2020-06" db="EMBL/GenBank/DDBJ databases">
        <title>Mogibacterium timidum strain W9173 genomic sequence.</title>
        <authorList>
            <person name="Wade W.G."/>
            <person name="Johnston C.D."/>
            <person name="Chen T."/>
            <person name="Dewhirst F.E."/>
        </authorList>
    </citation>
    <scope>NUCLEOTIDE SEQUENCE [LARGE SCALE GENOMIC DNA]</scope>
    <source>
        <strain evidence="1 2">W9173</strain>
    </source>
</reference>
<evidence type="ECO:0000313" key="2">
    <source>
        <dbReference type="Proteomes" id="UP000526307"/>
    </source>
</evidence>
<gene>
    <name evidence="1" type="ORF">HW270_02330</name>
</gene>